<dbReference type="GO" id="GO:0071555">
    <property type="term" value="P:cell wall organization"/>
    <property type="evidence" value="ECO:0007669"/>
    <property type="project" value="TreeGrafter"/>
</dbReference>
<dbReference type="InterPro" id="IPR012338">
    <property type="entry name" value="Beta-lactam/transpept-like"/>
</dbReference>
<dbReference type="Gene3D" id="3.40.710.10">
    <property type="entry name" value="DD-peptidase/beta-lactamase superfamily"/>
    <property type="match status" value="1"/>
</dbReference>
<dbReference type="InterPro" id="IPR050515">
    <property type="entry name" value="Beta-lactam/transpept"/>
</dbReference>
<dbReference type="InterPro" id="IPR005311">
    <property type="entry name" value="PBP_dimer"/>
</dbReference>
<dbReference type="GO" id="GO:0046677">
    <property type="term" value="P:response to antibiotic"/>
    <property type="evidence" value="ECO:0007669"/>
    <property type="project" value="InterPro"/>
</dbReference>
<dbReference type="Pfam" id="PF00905">
    <property type="entry name" value="Transpeptidase"/>
    <property type="match status" value="1"/>
</dbReference>
<feature type="signal peptide" evidence="7">
    <location>
        <begin position="1"/>
        <end position="18"/>
    </location>
</feature>
<feature type="domain" description="Penicillin-binding protein dimerisation" evidence="9">
    <location>
        <begin position="158"/>
        <end position="319"/>
    </location>
</feature>
<evidence type="ECO:0000256" key="5">
    <source>
        <dbReference type="ARBA" id="ARBA00023136"/>
    </source>
</evidence>
<dbReference type="GO" id="GO:0005886">
    <property type="term" value="C:plasma membrane"/>
    <property type="evidence" value="ECO:0007669"/>
    <property type="project" value="TreeGrafter"/>
</dbReference>
<dbReference type="SUPFAM" id="SSF56519">
    <property type="entry name" value="Penicillin binding protein dimerisation domain"/>
    <property type="match status" value="1"/>
</dbReference>
<dbReference type="PANTHER" id="PTHR30627">
    <property type="entry name" value="PEPTIDOGLYCAN D,D-TRANSPEPTIDASE"/>
    <property type="match status" value="1"/>
</dbReference>
<dbReference type="Gene3D" id="3.90.1310.10">
    <property type="entry name" value="Penicillin-binding protein 2a (Domain 2)"/>
    <property type="match status" value="1"/>
</dbReference>
<dbReference type="AlphaFoldDB" id="A0A220U3H4"/>
<dbReference type="Gene3D" id="3.30.1390.30">
    <property type="entry name" value="Penicillin-binding protein 2a, domain 3"/>
    <property type="match status" value="1"/>
</dbReference>
<dbReference type="InterPro" id="IPR001460">
    <property type="entry name" value="PCN-bd_Tpept"/>
</dbReference>
<comment type="similarity">
    <text evidence="3">Belongs to the transpeptidase family.</text>
</comment>
<dbReference type="SUPFAM" id="SSF54427">
    <property type="entry name" value="NTF2-like"/>
    <property type="match status" value="1"/>
</dbReference>
<evidence type="ECO:0000256" key="3">
    <source>
        <dbReference type="ARBA" id="ARBA00007171"/>
    </source>
</evidence>
<keyword evidence="5" id="KW-0472">Membrane</keyword>
<evidence type="ECO:0000313" key="12">
    <source>
        <dbReference type="Proteomes" id="UP000198312"/>
    </source>
</evidence>
<dbReference type="PROSITE" id="PS51257">
    <property type="entry name" value="PROKAR_LIPOPROTEIN"/>
    <property type="match status" value="1"/>
</dbReference>
<evidence type="ECO:0000259" key="10">
    <source>
        <dbReference type="Pfam" id="PF05223"/>
    </source>
</evidence>
<feature type="domain" description="Penicillin-binding protein transpeptidase" evidence="8">
    <location>
        <begin position="356"/>
        <end position="669"/>
    </location>
</feature>
<evidence type="ECO:0000313" key="11">
    <source>
        <dbReference type="EMBL" id="ASK62708.1"/>
    </source>
</evidence>
<dbReference type="KEGG" id="vil:CFK37_11420"/>
<feature type="domain" description="NTF2-like N-terminal transpeptidase" evidence="10">
    <location>
        <begin position="25"/>
        <end position="149"/>
    </location>
</feature>
<evidence type="ECO:0000256" key="4">
    <source>
        <dbReference type="ARBA" id="ARBA00012448"/>
    </source>
</evidence>
<dbReference type="OrthoDB" id="9766847at2"/>
<comment type="pathway">
    <text evidence="2">Cell wall biogenesis; peptidoglycan biosynthesis.</text>
</comment>
<dbReference type="PANTHER" id="PTHR30627:SF25">
    <property type="entry name" value="PENICILLIN-BINDING PROTEIN 3"/>
    <property type="match status" value="1"/>
</dbReference>
<protein>
    <recommendedName>
        <fullName evidence="4">serine-type D-Ala-D-Ala carboxypeptidase</fullName>
        <ecNumber evidence="4">3.4.16.4</ecNumber>
    </recommendedName>
</protein>
<dbReference type="Gene3D" id="3.10.450.100">
    <property type="entry name" value="NTF2-like, domain 1"/>
    <property type="match status" value="1"/>
</dbReference>
<dbReference type="Pfam" id="PF05223">
    <property type="entry name" value="MecA_N"/>
    <property type="match status" value="1"/>
</dbReference>
<comment type="subcellular location">
    <subcellularLocation>
        <location evidence="1">Membrane</location>
    </subcellularLocation>
</comment>
<dbReference type="GO" id="GO:0008658">
    <property type="term" value="F:penicillin binding"/>
    <property type="evidence" value="ECO:0007669"/>
    <property type="project" value="InterPro"/>
</dbReference>
<evidence type="ECO:0000259" key="9">
    <source>
        <dbReference type="Pfam" id="PF03717"/>
    </source>
</evidence>
<sequence length="673" mass="74776">MKKVVVLLSIMICMLLVACSNDEVSPNDRFDTYVKNWHKKDFAKMYDMLAEKSKSAYPTEGYVDRYKKIYKDLGVSDLKINYQKLNEKEVEKALEKGKATYPFSVTMNTIAGEISFDYQAKLVQQGEDEKKNWYVKWNPGFIFPALKEGGDINIQTEHPRRGEILDRNRLPLAINDTVWEVGIIPSKFGDDKEAKIKEIAELLDMDPATIKSKLDADWVKPDLFVPITKVPQTKKNLDKLWATGPVAGREVTGRVYPYGESAAHLVGYIGKITAEELKKKENGTYSANDMIGKRGLEQLYDKKLRGEEGVKILVTQDGQEDVVLAEKPVKDGENIMLTIDAELQKNIYQSYNGEGGTTAAIDPKTGEALALVSSPSFNPNEFVYGISQSKLNELQEDPLQPLINKFAATYVPGSVIKPVTASIGLQSGDIDPSEGIEINGLTWSPGEAFGDYKIHRVSESNGPVDLADALIRSDNIYFAMKTLDMGSETFINGLHKFGFGEEIPFAYPIQTSTISTDGKLNEKVLLANSGYGQGEMQMSALHLAATYTPILNQGNMIKPILLKEEDPGQIWKKDLITMDQVAFLQDTLRKVVTLDKGTANDAQKADFPISGKTGTAELKKTKDEKSGQENVWFVGYPSESEDILIAMMIEHAEDESGSSYAVKKVTKILAEYK</sequence>
<dbReference type="InterPro" id="IPR032710">
    <property type="entry name" value="NTF2-like_dom_sf"/>
</dbReference>
<dbReference type="UniPathway" id="UPA00219"/>
<dbReference type="GO" id="GO:0009002">
    <property type="term" value="F:serine-type D-Ala-D-Ala carboxypeptidase activity"/>
    <property type="evidence" value="ECO:0007669"/>
    <property type="project" value="UniProtKB-EC"/>
</dbReference>
<evidence type="ECO:0000256" key="7">
    <source>
        <dbReference type="SAM" id="SignalP"/>
    </source>
</evidence>
<organism evidence="11 12">
    <name type="scientific">Virgibacillus phasianinus</name>
    <dbReference type="NCBI Taxonomy" id="2017483"/>
    <lineage>
        <taxon>Bacteria</taxon>
        <taxon>Bacillati</taxon>
        <taxon>Bacillota</taxon>
        <taxon>Bacilli</taxon>
        <taxon>Bacillales</taxon>
        <taxon>Bacillaceae</taxon>
        <taxon>Virgibacillus</taxon>
    </lineage>
</organism>
<gene>
    <name evidence="11" type="ORF">CFK37_11420</name>
</gene>
<evidence type="ECO:0000256" key="6">
    <source>
        <dbReference type="ARBA" id="ARBA00034000"/>
    </source>
</evidence>
<proteinExistence type="inferred from homology"/>
<evidence type="ECO:0000256" key="2">
    <source>
        <dbReference type="ARBA" id="ARBA00004752"/>
    </source>
</evidence>
<dbReference type="SUPFAM" id="SSF56601">
    <property type="entry name" value="beta-lactamase/transpeptidase-like"/>
    <property type="match status" value="1"/>
</dbReference>
<keyword evidence="12" id="KW-1185">Reference proteome</keyword>
<dbReference type="RefSeq" id="WP_089061967.1">
    <property type="nucleotide sequence ID" value="NZ_CP022315.1"/>
</dbReference>
<keyword evidence="7" id="KW-0732">Signal</keyword>
<dbReference type="InterPro" id="IPR036138">
    <property type="entry name" value="PBP_dimer_sf"/>
</dbReference>
<evidence type="ECO:0000256" key="1">
    <source>
        <dbReference type="ARBA" id="ARBA00004370"/>
    </source>
</evidence>
<dbReference type="GO" id="GO:0071972">
    <property type="term" value="F:peptidoglycan L,D-transpeptidase activity"/>
    <property type="evidence" value="ECO:0007669"/>
    <property type="project" value="TreeGrafter"/>
</dbReference>
<accession>A0A220U3H4</accession>
<comment type="catalytic activity">
    <reaction evidence="6">
        <text>Preferential cleavage: (Ac)2-L-Lys-D-Ala-|-D-Ala. Also transpeptidation of peptidyl-alanyl moieties that are N-acyl substituents of D-alanine.</text>
        <dbReference type="EC" id="3.4.16.4"/>
    </reaction>
</comment>
<feature type="chain" id="PRO_5038446722" description="serine-type D-Ala-D-Ala carboxypeptidase" evidence="7">
    <location>
        <begin position="19"/>
        <end position="673"/>
    </location>
</feature>
<name>A0A220U3H4_9BACI</name>
<dbReference type="Pfam" id="PF03717">
    <property type="entry name" value="PBP_dimer"/>
    <property type="match status" value="1"/>
</dbReference>
<dbReference type="InterPro" id="IPR007887">
    <property type="entry name" value="MecA_N"/>
</dbReference>
<evidence type="ECO:0000259" key="8">
    <source>
        <dbReference type="Pfam" id="PF00905"/>
    </source>
</evidence>
<dbReference type="Proteomes" id="UP000198312">
    <property type="component" value="Chromosome"/>
</dbReference>
<dbReference type="EC" id="3.4.16.4" evidence="4"/>
<dbReference type="EMBL" id="CP022315">
    <property type="protein sequence ID" value="ASK62708.1"/>
    <property type="molecule type" value="Genomic_DNA"/>
</dbReference>
<dbReference type="GO" id="GO:0009252">
    <property type="term" value="P:peptidoglycan biosynthetic process"/>
    <property type="evidence" value="ECO:0007669"/>
    <property type="project" value="UniProtKB-UniPathway"/>
</dbReference>
<reference evidence="11 12" key="1">
    <citation type="submission" date="2017-07" db="EMBL/GenBank/DDBJ databases">
        <title>Virgibacillus sp. LM2416.</title>
        <authorList>
            <person name="Tak E.J."/>
            <person name="Bae J.-W."/>
        </authorList>
    </citation>
    <scope>NUCLEOTIDE SEQUENCE [LARGE SCALE GENOMIC DNA]</scope>
    <source>
        <strain evidence="11 12">LM2416</strain>
    </source>
</reference>